<reference evidence="2 3" key="1">
    <citation type="submission" date="2016-06" db="EMBL/GenBank/DDBJ databases">
        <title>Comparative genomics of the ectomycorrhizal sister species Rhizopogon vinicolor and Rhizopogon vesiculosus (Basidiomycota: Boletales) reveals a divergence of the mating type B locus.</title>
        <authorList>
            <consortium name="DOE Joint Genome Institute"/>
            <person name="Mujic A.B."/>
            <person name="Kuo A."/>
            <person name="Tritt A."/>
            <person name="Lipzen A."/>
            <person name="Chen C."/>
            <person name="Johnson J."/>
            <person name="Sharma A."/>
            <person name="Barry K."/>
            <person name="Grigoriev I.V."/>
            <person name="Spatafora J.W."/>
        </authorList>
    </citation>
    <scope>NUCLEOTIDE SEQUENCE [LARGE SCALE GENOMIC DNA]</scope>
    <source>
        <strain evidence="2 3">AM-OR11-026</strain>
    </source>
</reference>
<name>A0A1B7MLS4_9AGAM</name>
<evidence type="ECO:0000313" key="3">
    <source>
        <dbReference type="Proteomes" id="UP000092154"/>
    </source>
</evidence>
<feature type="compositionally biased region" description="Basic and acidic residues" evidence="1">
    <location>
        <begin position="78"/>
        <end position="90"/>
    </location>
</feature>
<dbReference type="EMBL" id="KV448753">
    <property type="protein sequence ID" value="OAX33531.1"/>
    <property type="molecule type" value="Genomic_DNA"/>
</dbReference>
<gene>
    <name evidence="2" type="ORF">K503DRAFT_518057</name>
</gene>
<evidence type="ECO:0000256" key="1">
    <source>
        <dbReference type="SAM" id="MobiDB-lite"/>
    </source>
</evidence>
<feature type="region of interest" description="Disordered" evidence="1">
    <location>
        <begin position="67"/>
        <end position="97"/>
    </location>
</feature>
<dbReference type="InParanoid" id="A0A1B7MLS4"/>
<protein>
    <submittedName>
        <fullName evidence="2">Uncharacterized protein</fullName>
    </submittedName>
</protein>
<proteinExistence type="predicted"/>
<dbReference type="AlphaFoldDB" id="A0A1B7MLS4"/>
<keyword evidence="3" id="KW-1185">Reference proteome</keyword>
<dbReference type="Proteomes" id="UP000092154">
    <property type="component" value="Unassembled WGS sequence"/>
</dbReference>
<evidence type="ECO:0000313" key="2">
    <source>
        <dbReference type="EMBL" id="OAX33531.1"/>
    </source>
</evidence>
<sequence length="260" mass="29423">MIAADLLGVIHLAPPLAPIPLLPWNILLNGRWVIGFRVWFLSKYTIETLPNWVFRYEKHHRTEHLVDPQPVLGGTSENLHKSPMDLKSKNGDSLTDSRPLKHIETSEHFPPSRSLSNGSISTQHPLSHVSAISHSFSIRKTSRSFFVLCLPYQNCTRITRLWTSSPRTATHSLAVGLLNVSKSLNTFHHCHAHCPMAPSTLCTLFHTLAPFRTLFPSGKHHVPFLSFVFLTKIARAVTAVKDTKEVVRRREVSRRISIKK</sequence>
<organism evidence="2 3">
    <name type="scientific">Rhizopogon vinicolor AM-OR11-026</name>
    <dbReference type="NCBI Taxonomy" id="1314800"/>
    <lineage>
        <taxon>Eukaryota</taxon>
        <taxon>Fungi</taxon>
        <taxon>Dikarya</taxon>
        <taxon>Basidiomycota</taxon>
        <taxon>Agaricomycotina</taxon>
        <taxon>Agaricomycetes</taxon>
        <taxon>Agaricomycetidae</taxon>
        <taxon>Boletales</taxon>
        <taxon>Suillineae</taxon>
        <taxon>Rhizopogonaceae</taxon>
        <taxon>Rhizopogon</taxon>
    </lineage>
</organism>
<accession>A0A1B7MLS4</accession>